<gene>
    <name evidence="1" type="ORF">SAMN04488128_104373</name>
</gene>
<dbReference type="STRING" id="634771.SAMN04488128_104373"/>
<protein>
    <recommendedName>
        <fullName evidence="3">Natural product</fullName>
    </recommendedName>
</protein>
<evidence type="ECO:0000313" key="2">
    <source>
        <dbReference type="Proteomes" id="UP000190367"/>
    </source>
</evidence>
<reference evidence="2" key="1">
    <citation type="submission" date="2017-02" db="EMBL/GenBank/DDBJ databases">
        <authorList>
            <person name="Varghese N."/>
            <person name="Submissions S."/>
        </authorList>
    </citation>
    <scope>NUCLEOTIDE SEQUENCE [LARGE SCALE GENOMIC DNA]</scope>
    <source>
        <strain evidence="2">DSM 22224</strain>
    </source>
</reference>
<dbReference type="InterPro" id="IPR058238">
    <property type="entry name" value="Lant_leader_dom"/>
</dbReference>
<dbReference type="NCBIfam" id="NF038153">
    <property type="entry name" value="lant_leader_L1a"/>
    <property type="match status" value="1"/>
</dbReference>
<name>A0A1T4TC63_9BACT</name>
<keyword evidence="2" id="KW-1185">Reference proteome</keyword>
<dbReference type="Proteomes" id="UP000190367">
    <property type="component" value="Unassembled WGS sequence"/>
</dbReference>
<evidence type="ECO:0000313" key="1">
    <source>
        <dbReference type="EMBL" id="SKA37987.1"/>
    </source>
</evidence>
<dbReference type="RefSeq" id="WP_143313096.1">
    <property type="nucleotide sequence ID" value="NZ_FUWZ01000004.1"/>
</dbReference>
<proteinExistence type="predicted"/>
<accession>A0A1T4TC63</accession>
<sequence>MKKKKMIAEKKLQFGKSSVAVLSATEKEMLAGGFRPVTYDAKCMTYQDTCSTFPYTRPVCIAC</sequence>
<dbReference type="AlphaFoldDB" id="A0A1T4TC63"/>
<organism evidence="1 2">
    <name type="scientific">Chitinophaga eiseniae</name>
    <dbReference type="NCBI Taxonomy" id="634771"/>
    <lineage>
        <taxon>Bacteria</taxon>
        <taxon>Pseudomonadati</taxon>
        <taxon>Bacteroidota</taxon>
        <taxon>Chitinophagia</taxon>
        <taxon>Chitinophagales</taxon>
        <taxon>Chitinophagaceae</taxon>
        <taxon>Chitinophaga</taxon>
    </lineage>
</organism>
<dbReference type="EMBL" id="FUWZ01000004">
    <property type="protein sequence ID" value="SKA37987.1"/>
    <property type="molecule type" value="Genomic_DNA"/>
</dbReference>
<evidence type="ECO:0008006" key="3">
    <source>
        <dbReference type="Google" id="ProtNLM"/>
    </source>
</evidence>